<evidence type="ECO:0000256" key="2">
    <source>
        <dbReference type="ARBA" id="ARBA00003109"/>
    </source>
</evidence>
<evidence type="ECO:0000256" key="9">
    <source>
        <dbReference type="ARBA" id="ARBA00022898"/>
    </source>
</evidence>
<evidence type="ECO:0000256" key="6">
    <source>
        <dbReference type="ARBA" id="ARBA00009320"/>
    </source>
</evidence>
<dbReference type="InterPro" id="IPR036038">
    <property type="entry name" value="Aminotransferase-like"/>
</dbReference>
<keyword evidence="10" id="KW-0028">Amino-acid biosynthesis</keyword>
<dbReference type="NCBIfam" id="NF005209">
    <property type="entry name" value="PRK06680.1"/>
    <property type="match status" value="1"/>
</dbReference>
<dbReference type="GO" id="GO:0009082">
    <property type="term" value="P:branched-chain amino acid biosynthetic process"/>
    <property type="evidence" value="ECO:0007669"/>
    <property type="project" value="UniProtKB-KW"/>
</dbReference>
<comment type="similarity">
    <text evidence="6">Belongs to the class-IV pyridoxal-phosphate-dependent aminotransferase family.</text>
</comment>
<comment type="pathway">
    <text evidence="4">Amino-acid biosynthesis; L-valine biosynthesis; L-valine from pyruvate: step 4/4.</text>
</comment>
<dbReference type="Gene3D" id="3.30.470.10">
    <property type="match status" value="1"/>
</dbReference>
<evidence type="ECO:0000256" key="11">
    <source>
        <dbReference type="ARBA" id="ARBA00048212"/>
    </source>
</evidence>
<dbReference type="EMBL" id="CP119326">
    <property type="protein sequence ID" value="WEK39156.1"/>
    <property type="molecule type" value="Genomic_DNA"/>
</dbReference>
<dbReference type="GO" id="GO:0008652">
    <property type="term" value="P:amino acid biosynthetic process"/>
    <property type="evidence" value="ECO:0007669"/>
    <property type="project" value="UniProtKB-ARBA"/>
</dbReference>
<name>A0AAJ6BL30_9CAUL</name>
<dbReference type="PANTHER" id="PTHR42743:SF11">
    <property type="entry name" value="AMINODEOXYCHORISMATE LYASE"/>
    <property type="match status" value="1"/>
</dbReference>
<organism evidence="14 15">
    <name type="scientific">Candidatus Brevundimonas colombiensis</name>
    <dbReference type="NCBI Taxonomy" id="3121376"/>
    <lineage>
        <taxon>Bacteria</taxon>
        <taxon>Pseudomonadati</taxon>
        <taxon>Pseudomonadota</taxon>
        <taxon>Alphaproteobacteria</taxon>
        <taxon>Caulobacterales</taxon>
        <taxon>Caulobacteraceae</taxon>
        <taxon>Brevundimonas</taxon>
    </lineage>
</organism>
<dbReference type="InterPro" id="IPR001544">
    <property type="entry name" value="Aminotrans_IV"/>
</dbReference>
<comment type="pathway">
    <text evidence="5">Amino-acid biosynthesis; L-leucine biosynthesis; L-leucine from 3-methyl-2-oxobutanoate: step 4/4.</text>
</comment>
<comment type="catalytic activity">
    <reaction evidence="13">
        <text>L-leucine + 2-oxoglutarate = 4-methyl-2-oxopentanoate + L-glutamate</text>
        <dbReference type="Rhea" id="RHEA:18321"/>
        <dbReference type="ChEBI" id="CHEBI:16810"/>
        <dbReference type="ChEBI" id="CHEBI:17865"/>
        <dbReference type="ChEBI" id="CHEBI:29985"/>
        <dbReference type="ChEBI" id="CHEBI:57427"/>
        <dbReference type="EC" id="2.6.1.42"/>
    </reaction>
</comment>
<dbReference type="EC" id="2.6.1.42" evidence="7"/>
<evidence type="ECO:0000256" key="8">
    <source>
        <dbReference type="ARBA" id="ARBA00014472"/>
    </source>
</evidence>
<dbReference type="SUPFAM" id="SSF56752">
    <property type="entry name" value="D-aminoacid aminotransferase-like PLP-dependent enzymes"/>
    <property type="match status" value="1"/>
</dbReference>
<dbReference type="InterPro" id="IPR043132">
    <property type="entry name" value="BCAT-like_C"/>
</dbReference>
<gene>
    <name evidence="14" type="ORF">P0Y50_11445</name>
</gene>
<accession>A0AAJ6BL30</accession>
<keyword evidence="10" id="KW-0100">Branched-chain amino acid biosynthesis</keyword>
<dbReference type="Gene3D" id="3.20.10.10">
    <property type="entry name" value="D-amino Acid Aminotransferase, subunit A, domain 2"/>
    <property type="match status" value="1"/>
</dbReference>
<dbReference type="GO" id="GO:0004084">
    <property type="term" value="F:branched-chain-amino-acid transaminase activity"/>
    <property type="evidence" value="ECO:0007669"/>
    <property type="project" value="UniProtKB-EC"/>
</dbReference>
<evidence type="ECO:0000256" key="4">
    <source>
        <dbReference type="ARBA" id="ARBA00004931"/>
    </source>
</evidence>
<comment type="catalytic activity">
    <reaction evidence="11">
        <text>L-valine + 2-oxoglutarate = 3-methyl-2-oxobutanoate + L-glutamate</text>
        <dbReference type="Rhea" id="RHEA:24813"/>
        <dbReference type="ChEBI" id="CHEBI:11851"/>
        <dbReference type="ChEBI" id="CHEBI:16810"/>
        <dbReference type="ChEBI" id="CHEBI:29985"/>
        <dbReference type="ChEBI" id="CHEBI:57762"/>
        <dbReference type="EC" id="2.6.1.42"/>
    </reaction>
</comment>
<proteinExistence type="inferred from homology"/>
<evidence type="ECO:0000256" key="7">
    <source>
        <dbReference type="ARBA" id="ARBA00013053"/>
    </source>
</evidence>
<dbReference type="AlphaFoldDB" id="A0AAJ6BL30"/>
<sequence length="286" mass="31350">MSRVAYVNGAYSPHGQAVVHIEDRGFQFADGVYEVWSVMESRLADFDGHMTRLNRSLDALKIDIPMTSAALGLVLRETVRRNRVREGMVYLQVTRGTAARDHAFPADAAPSVIVTAKRVDRARGQAMAAKGAAGVTQPDIRWGRCDIKTVGLLPNVLAKQAARERGAYECLMYDDMGLVTEGASTNAWIVDEEGRLRTRDVQANILRGVTREAVLKLVVAEGIALDERPFSVEEAKRAREVFVTAASAFVMPLISLDGVRIGDGTPGPVATRLRDVYLEQARREAI</sequence>
<evidence type="ECO:0000256" key="5">
    <source>
        <dbReference type="ARBA" id="ARBA00005072"/>
    </source>
</evidence>
<dbReference type="PANTHER" id="PTHR42743">
    <property type="entry name" value="AMINO-ACID AMINOTRANSFERASE"/>
    <property type="match status" value="1"/>
</dbReference>
<dbReference type="Proteomes" id="UP001213664">
    <property type="component" value="Chromosome"/>
</dbReference>
<comment type="catalytic activity">
    <reaction evidence="12">
        <text>L-isoleucine + 2-oxoglutarate = (S)-3-methyl-2-oxopentanoate + L-glutamate</text>
        <dbReference type="Rhea" id="RHEA:24801"/>
        <dbReference type="ChEBI" id="CHEBI:16810"/>
        <dbReference type="ChEBI" id="CHEBI:29985"/>
        <dbReference type="ChEBI" id="CHEBI:35146"/>
        <dbReference type="ChEBI" id="CHEBI:58045"/>
        <dbReference type="EC" id="2.6.1.42"/>
    </reaction>
</comment>
<protein>
    <recommendedName>
        <fullName evidence="8">Probable branched-chain-amino-acid aminotransferase</fullName>
        <ecNumber evidence="7">2.6.1.42</ecNumber>
    </recommendedName>
</protein>
<evidence type="ECO:0000256" key="1">
    <source>
        <dbReference type="ARBA" id="ARBA00001933"/>
    </source>
</evidence>
<comment type="cofactor">
    <cofactor evidence="1">
        <name>pyridoxal 5'-phosphate</name>
        <dbReference type="ChEBI" id="CHEBI:597326"/>
    </cofactor>
</comment>
<evidence type="ECO:0000313" key="14">
    <source>
        <dbReference type="EMBL" id="WEK39156.1"/>
    </source>
</evidence>
<evidence type="ECO:0000256" key="3">
    <source>
        <dbReference type="ARBA" id="ARBA00004824"/>
    </source>
</evidence>
<keyword evidence="9" id="KW-0663">Pyridoxal phosphate</keyword>
<evidence type="ECO:0000256" key="12">
    <source>
        <dbReference type="ARBA" id="ARBA00048798"/>
    </source>
</evidence>
<dbReference type="InterPro" id="IPR043131">
    <property type="entry name" value="BCAT-like_N"/>
</dbReference>
<evidence type="ECO:0000256" key="10">
    <source>
        <dbReference type="ARBA" id="ARBA00023304"/>
    </source>
</evidence>
<evidence type="ECO:0000313" key="15">
    <source>
        <dbReference type="Proteomes" id="UP001213664"/>
    </source>
</evidence>
<dbReference type="FunFam" id="3.20.10.10:FF:000002">
    <property type="entry name" value="D-alanine aminotransferase"/>
    <property type="match status" value="1"/>
</dbReference>
<dbReference type="Pfam" id="PF01063">
    <property type="entry name" value="Aminotran_4"/>
    <property type="match status" value="1"/>
</dbReference>
<evidence type="ECO:0000256" key="13">
    <source>
        <dbReference type="ARBA" id="ARBA00049229"/>
    </source>
</evidence>
<dbReference type="GO" id="GO:0005829">
    <property type="term" value="C:cytosol"/>
    <property type="evidence" value="ECO:0007669"/>
    <property type="project" value="TreeGrafter"/>
</dbReference>
<comment type="pathway">
    <text evidence="3">Amino-acid biosynthesis; L-isoleucine biosynthesis; L-isoleucine from 2-oxobutanoate: step 4/4.</text>
</comment>
<reference evidence="14" key="1">
    <citation type="submission" date="2023-03" db="EMBL/GenBank/DDBJ databases">
        <title>Andean soil-derived lignocellulolytic bacterial consortium as a source of novel taxa and putative plastic-active enzymes.</title>
        <authorList>
            <person name="Diaz-Garcia L."/>
            <person name="Chuvochina M."/>
            <person name="Feuerriegel G."/>
            <person name="Bunk B."/>
            <person name="Sproer C."/>
            <person name="Streit W.R."/>
            <person name="Rodriguez L.M."/>
            <person name="Overmann J."/>
            <person name="Jimenez D.J."/>
        </authorList>
    </citation>
    <scope>NUCLEOTIDE SEQUENCE</scope>
    <source>
        <strain evidence="14">MAG 833</strain>
    </source>
</reference>
<dbReference type="CDD" id="cd01558">
    <property type="entry name" value="D-AAT_like"/>
    <property type="match status" value="1"/>
</dbReference>
<dbReference type="InterPro" id="IPR050571">
    <property type="entry name" value="Class-IV_PLP-Dep_Aminotrnsfr"/>
</dbReference>
<comment type="function">
    <text evidence="2">Acts on leucine, isoleucine and valine.</text>
</comment>